<name>Q0RWB9_RHOJR</name>
<feature type="domain" description="Cupin type-2" evidence="1">
    <location>
        <begin position="96"/>
        <end position="158"/>
    </location>
</feature>
<dbReference type="AlphaFoldDB" id="Q0RWB9"/>
<organism evidence="2 3">
    <name type="scientific">Rhodococcus jostii (strain RHA1)</name>
    <dbReference type="NCBI Taxonomy" id="101510"/>
    <lineage>
        <taxon>Bacteria</taxon>
        <taxon>Bacillati</taxon>
        <taxon>Actinomycetota</taxon>
        <taxon>Actinomycetes</taxon>
        <taxon>Mycobacteriales</taxon>
        <taxon>Nocardiaceae</taxon>
        <taxon>Rhodococcus</taxon>
    </lineage>
</organism>
<reference evidence="3" key="1">
    <citation type="journal article" date="2006" name="Proc. Natl. Acad. Sci. U.S.A.">
        <title>The complete genome of Rhodococcus sp. RHA1 provides insights into a catabolic powerhouse.</title>
        <authorList>
            <person name="McLeod M.P."/>
            <person name="Warren R.L."/>
            <person name="Hsiao W.W.L."/>
            <person name="Araki N."/>
            <person name="Myhre M."/>
            <person name="Fernandes C."/>
            <person name="Miyazawa D."/>
            <person name="Wong W."/>
            <person name="Lillquist A.L."/>
            <person name="Wang D."/>
            <person name="Dosanjh M."/>
            <person name="Hara H."/>
            <person name="Petrescu A."/>
            <person name="Morin R.D."/>
            <person name="Yang G."/>
            <person name="Stott J.M."/>
            <person name="Schein J.E."/>
            <person name="Shin H."/>
            <person name="Smailus D."/>
            <person name="Siddiqui A.S."/>
            <person name="Marra M.A."/>
            <person name="Jones S.J.M."/>
            <person name="Holt R."/>
            <person name="Brinkman F.S.L."/>
            <person name="Miyauchi K."/>
            <person name="Fukuda M."/>
            <person name="Davies J.E."/>
            <person name="Mohn W.W."/>
            <person name="Eltis L.D."/>
        </authorList>
    </citation>
    <scope>NUCLEOTIDE SEQUENCE [LARGE SCALE GENOMIC DNA]</scope>
    <source>
        <plasmid evidence="3">pRHL2</plasmid>
    </source>
</reference>
<dbReference type="HOGENOM" id="CLU_103066_6_2_11"/>
<dbReference type="Pfam" id="PF07883">
    <property type="entry name" value="Cupin_2"/>
    <property type="match status" value="1"/>
</dbReference>
<dbReference type="PANTHER" id="PTHR36440">
    <property type="entry name" value="PUTATIVE (AFU_ORTHOLOGUE AFUA_8G07350)-RELATED"/>
    <property type="match status" value="1"/>
</dbReference>
<dbReference type="SUPFAM" id="SSF51182">
    <property type="entry name" value="RmlC-like cupins"/>
    <property type="match status" value="1"/>
</dbReference>
<dbReference type="Proteomes" id="UP000008710">
    <property type="component" value="Plasmid pRHL2"/>
</dbReference>
<evidence type="ECO:0000259" key="1">
    <source>
        <dbReference type="Pfam" id="PF07883"/>
    </source>
</evidence>
<keyword evidence="2" id="KW-0614">Plasmid</keyword>
<dbReference type="InterPro" id="IPR014710">
    <property type="entry name" value="RmlC-like_jellyroll"/>
</dbReference>
<evidence type="ECO:0000313" key="2">
    <source>
        <dbReference type="EMBL" id="ABH00417.1"/>
    </source>
</evidence>
<geneLocation type="plasmid" evidence="2 3">
    <name>pRHL2</name>
</geneLocation>
<gene>
    <name evidence="2" type="ordered locus">RHA1_ro10224</name>
</gene>
<accession>Q0RWB9</accession>
<dbReference type="EMBL" id="CP000433">
    <property type="protein sequence ID" value="ABH00417.1"/>
    <property type="molecule type" value="Genomic_DNA"/>
</dbReference>
<proteinExistence type="predicted"/>
<dbReference type="Gene3D" id="2.60.120.10">
    <property type="entry name" value="Jelly Rolls"/>
    <property type="match status" value="1"/>
</dbReference>
<dbReference type="InterPro" id="IPR011051">
    <property type="entry name" value="RmlC_Cupin_sf"/>
</dbReference>
<evidence type="ECO:0000313" key="3">
    <source>
        <dbReference type="Proteomes" id="UP000008710"/>
    </source>
</evidence>
<dbReference type="KEGG" id="rha:RHA1_ro10224"/>
<dbReference type="PANTHER" id="PTHR36440:SF1">
    <property type="entry name" value="PUTATIVE (AFU_ORTHOLOGUE AFUA_8G07350)-RELATED"/>
    <property type="match status" value="1"/>
</dbReference>
<sequence>MLTLIDCESSLKNVRAVTSLITTASNEKGALMVTKSDVDQIQPTTNRDGESYVSHRSDVHFNMTGDFMTGVDFWIHATGESTNGQLIIIETNWVRGTEPVWHIHHREEEGFFVMDGEIKIHTEDGSYNAGAGQFVWGRKDQRHTYEVVGEEARILVIFVPGPDSSGFEPGGGIDKYFYEARDRELRTPEQLAAEVENLKTNYGLEMFPELPHPRDAKA</sequence>
<dbReference type="InterPro" id="IPR013096">
    <property type="entry name" value="Cupin_2"/>
</dbReference>
<protein>
    <recommendedName>
        <fullName evidence="1">Cupin type-2 domain-containing protein</fullName>
    </recommendedName>
</protein>
<dbReference type="InterPro" id="IPR053146">
    <property type="entry name" value="QDO-like"/>
</dbReference>